<dbReference type="Proteomes" id="UP000823388">
    <property type="component" value="Chromosome 7N"/>
</dbReference>
<proteinExistence type="predicted"/>
<comment type="caution">
    <text evidence="2">The sequence shown here is derived from an EMBL/GenBank/DDBJ whole genome shotgun (WGS) entry which is preliminary data.</text>
</comment>
<protein>
    <submittedName>
        <fullName evidence="2">Uncharacterized protein</fullName>
    </submittedName>
</protein>
<organism evidence="2 3">
    <name type="scientific">Panicum virgatum</name>
    <name type="common">Blackwell switchgrass</name>
    <dbReference type="NCBI Taxonomy" id="38727"/>
    <lineage>
        <taxon>Eukaryota</taxon>
        <taxon>Viridiplantae</taxon>
        <taxon>Streptophyta</taxon>
        <taxon>Embryophyta</taxon>
        <taxon>Tracheophyta</taxon>
        <taxon>Spermatophyta</taxon>
        <taxon>Magnoliopsida</taxon>
        <taxon>Liliopsida</taxon>
        <taxon>Poales</taxon>
        <taxon>Poaceae</taxon>
        <taxon>PACMAD clade</taxon>
        <taxon>Panicoideae</taxon>
        <taxon>Panicodae</taxon>
        <taxon>Paniceae</taxon>
        <taxon>Panicinae</taxon>
        <taxon>Panicum</taxon>
        <taxon>Panicum sect. Hiantes</taxon>
    </lineage>
</organism>
<accession>A0A8T0PWF6</accession>
<evidence type="ECO:0000256" key="1">
    <source>
        <dbReference type="SAM" id="MobiDB-lite"/>
    </source>
</evidence>
<evidence type="ECO:0000313" key="2">
    <source>
        <dbReference type="EMBL" id="KAG2565425.1"/>
    </source>
</evidence>
<sequence length="315" mass="34522">MPPPHLHDQRTPAAELRLACARQPQWRSRGRRRASRRRSGPRAPPPARSTPGHGDAPLSHGGGSRIHPPSTSFLPPSHMASMLRHAGGPSFPCSRHQRRQRAEARHTAAGPRWSPRWFGGAGLLSSPPPLPWGRTTAHLVPPRRRRPDPDARPPPLSLSAVEAKRGTAAAEIWRAGHRAYAAATELGRVPCGSRASCRGGVSSVVLVPPSRPLEWWHLNSHGFLLLIGFRGPAQAQNLRDSLAEAKSDIVVKVSLVLRLRSISQPWYMGYLLIWKSCSLNYLYIFGLQNTIHCESDRIGCSSLRGGEGELGKLKS</sequence>
<reference evidence="2" key="1">
    <citation type="submission" date="2020-05" db="EMBL/GenBank/DDBJ databases">
        <title>WGS assembly of Panicum virgatum.</title>
        <authorList>
            <person name="Lovell J.T."/>
            <person name="Jenkins J."/>
            <person name="Shu S."/>
            <person name="Juenger T.E."/>
            <person name="Schmutz J."/>
        </authorList>
    </citation>
    <scope>NUCLEOTIDE SEQUENCE</scope>
    <source>
        <strain evidence="2">AP13</strain>
    </source>
</reference>
<dbReference type="EMBL" id="CM029050">
    <property type="protein sequence ID" value="KAG2565425.1"/>
    <property type="molecule type" value="Genomic_DNA"/>
</dbReference>
<keyword evidence="3" id="KW-1185">Reference proteome</keyword>
<dbReference type="AlphaFoldDB" id="A0A8T0PWF6"/>
<name>A0A8T0PWF6_PANVG</name>
<feature type="compositionally biased region" description="Basic residues" evidence="1">
    <location>
        <begin position="28"/>
        <end position="40"/>
    </location>
</feature>
<dbReference type="Gene3D" id="3.40.50.720">
    <property type="entry name" value="NAD(P)-binding Rossmann-like Domain"/>
    <property type="match status" value="1"/>
</dbReference>
<feature type="region of interest" description="Disordered" evidence="1">
    <location>
        <begin position="19"/>
        <end position="158"/>
    </location>
</feature>
<evidence type="ECO:0000313" key="3">
    <source>
        <dbReference type="Proteomes" id="UP000823388"/>
    </source>
</evidence>
<gene>
    <name evidence="2" type="ORF">PVAP13_7NG042117</name>
</gene>